<dbReference type="PANTHER" id="PTHR48090:SF7">
    <property type="entry name" value="RFBJ PROTEIN"/>
    <property type="match status" value="1"/>
</dbReference>
<evidence type="ECO:0000259" key="1">
    <source>
        <dbReference type="Pfam" id="PF00535"/>
    </source>
</evidence>
<dbReference type="EMBL" id="JACNJD010000283">
    <property type="protein sequence ID" value="MBC8178472.1"/>
    <property type="molecule type" value="Genomic_DNA"/>
</dbReference>
<dbReference type="Pfam" id="PF00535">
    <property type="entry name" value="Glycos_transf_2"/>
    <property type="match status" value="1"/>
</dbReference>
<dbReference type="InterPro" id="IPR001173">
    <property type="entry name" value="Glyco_trans_2-like"/>
</dbReference>
<proteinExistence type="predicted"/>
<dbReference type="CDD" id="cd04179">
    <property type="entry name" value="DPM_DPG-synthase_like"/>
    <property type="match status" value="1"/>
</dbReference>
<evidence type="ECO:0000313" key="2">
    <source>
        <dbReference type="EMBL" id="MBC8178472.1"/>
    </source>
</evidence>
<dbReference type="AlphaFoldDB" id="A0A8J6N029"/>
<feature type="domain" description="Glycosyltransferase 2-like" evidence="1">
    <location>
        <begin position="26"/>
        <end position="180"/>
    </location>
</feature>
<dbReference type="PANTHER" id="PTHR48090">
    <property type="entry name" value="UNDECAPRENYL-PHOSPHATE 4-DEOXY-4-FORMAMIDO-L-ARABINOSE TRANSFERASE-RELATED"/>
    <property type="match status" value="1"/>
</dbReference>
<evidence type="ECO:0000313" key="3">
    <source>
        <dbReference type="Proteomes" id="UP000650524"/>
    </source>
</evidence>
<dbReference type="Gene3D" id="3.90.550.10">
    <property type="entry name" value="Spore Coat Polysaccharide Biosynthesis Protein SpsA, Chain A"/>
    <property type="match status" value="1"/>
</dbReference>
<protein>
    <submittedName>
        <fullName evidence="2">Glycosyltransferase family 2 protein</fullName>
    </submittedName>
</protein>
<dbReference type="InterPro" id="IPR029044">
    <property type="entry name" value="Nucleotide-diphossugar_trans"/>
</dbReference>
<dbReference type="InterPro" id="IPR050256">
    <property type="entry name" value="Glycosyltransferase_2"/>
</dbReference>
<comment type="caution">
    <text evidence="2">The sequence shown here is derived from an EMBL/GenBank/DDBJ whole genome shotgun (WGS) entry which is preliminary data.</text>
</comment>
<dbReference type="SUPFAM" id="SSF53448">
    <property type="entry name" value="Nucleotide-diphospho-sugar transferases"/>
    <property type="match status" value="1"/>
</dbReference>
<dbReference type="Proteomes" id="UP000650524">
    <property type="component" value="Unassembled WGS sequence"/>
</dbReference>
<organism evidence="2 3">
    <name type="scientific">Candidatus Desulfacyla euxinica</name>
    <dbReference type="NCBI Taxonomy" id="2841693"/>
    <lineage>
        <taxon>Bacteria</taxon>
        <taxon>Deltaproteobacteria</taxon>
        <taxon>Candidatus Desulfacyla</taxon>
    </lineage>
</organism>
<gene>
    <name evidence="2" type="ORF">H8E19_13790</name>
</gene>
<sequence>MSTQFLSEAQATPVRHAEAGPPQIIVVIPVYNHSNTLRDVVTRSLKVHDRIMVVDDGSSDGGVDTLEGLDVDIVRHSKNLGKGVAILSAAKKALRSGMTHMVTVDADGQHDPNDLRHFIPELEAHPDAIIVGKRDFKGAYVPASSRVGRAISNFWLRVETGRPLGDAQSGFRAYPIDLFEQLKLRERRYSFEIEILVRAAWAGIELREVDISIYYPSPAERVSHFRLFQDNLRLSLLNARLMMRAMIPLPHRKIGDFRCEKR</sequence>
<accession>A0A8J6N029</accession>
<reference evidence="2 3" key="1">
    <citation type="submission" date="2020-08" db="EMBL/GenBank/DDBJ databases">
        <title>Bridging the membrane lipid divide: bacteria of the FCB group superphylum have the potential to synthesize archaeal ether lipids.</title>
        <authorList>
            <person name="Villanueva L."/>
            <person name="Von Meijenfeldt F.A.B."/>
            <person name="Westbye A.B."/>
            <person name="Yadav S."/>
            <person name="Hopmans E.C."/>
            <person name="Dutilh B.E."/>
            <person name="Sinninghe Damste J.S."/>
        </authorList>
    </citation>
    <scope>NUCLEOTIDE SEQUENCE [LARGE SCALE GENOMIC DNA]</scope>
    <source>
        <strain evidence="2">NIOZ-UU27</strain>
    </source>
</reference>
<name>A0A8J6N029_9DELT</name>